<feature type="compositionally biased region" description="Basic residues" evidence="1">
    <location>
        <begin position="431"/>
        <end position="441"/>
    </location>
</feature>
<dbReference type="AlphaFoldDB" id="A0A811PXC4"/>
<keyword evidence="2" id="KW-0472">Membrane</keyword>
<evidence type="ECO:0000256" key="1">
    <source>
        <dbReference type="SAM" id="MobiDB-lite"/>
    </source>
</evidence>
<sequence>MAAATNAKWGRLTAARHLRWASEKIFLREIEKTYRGVTPNLIPSPPLHSTAPSDRRPAPSPASLPGSRSCSATQDRPQPSPAAPLVSAARGATPLGLEEPPRPPPGPPEEPPARRLCPGPTPPSASDRLRIFARVAPPSASPRHLPWTGARSALCPRSLQMNNRLKAFVFAAAAHWLLCVMTIVVRSRKRKRVARREGITYAPIYERDKKRMEYLNDKIWKDDTTCVNMLRMNKARFFRGMEAEGSAGTGGHATWTSTWSAYMLEYLANLVVNGTKTSSTFKMVHYNGCAKALQEKFGIVRSGEQVKNHLKTWQKKFRKICDLRGLSAAGWDEDTFTITLDDEHYNNHIKDHKYDADFLNKPIQHFEEMHTIFGSTMATGKFAKDSSVPLGTQEDSTDDWDNKVQRMEVQSDRNANEDNNAATSSATKATNPKKRDKGKKRAMTDQDPLVAAIKWESTKLAKAIKEAGKPDNDVSDDLYDNLMAMSGSFNSTHLSFYHSYLVQHPHIARAFNSLPFEHKFNWVAKHIADNYPGQ</sequence>
<dbReference type="PANTHER" id="PTHR47865:SF1">
    <property type="entry name" value="OS08G0106700 PROTEIN"/>
    <property type="match status" value="1"/>
</dbReference>
<comment type="caution">
    <text evidence="4">The sequence shown here is derived from an EMBL/GenBank/DDBJ whole genome shotgun (WGS) entry which is preliminary data.</text>
</comment>
<organism evidence="4 5">
    <name type="scientific">Miscanthus lutarioriparius</name>
    <dbReference type="NCBI Taxonomy" id="422564"/>
    <lineage>
        <taxon>Eukaryota</taxon>
        <taxon>Viridiplantae</taxon>
        <taxon>Streptophyta</taxon>
        <taxon>Embryophyta</taxon>
        <taxon>Tracheophyta</taxon>
        <taxon>Spermatophyta</taxon>
        <taxon>Magnoliopsida</taxon>
        <taxon>Liliopsida</taxon>
        <taxon>Poales</taxon>
        <taxon>Poaceae</taxon>
        <taxon>PACMAD clade</taxon>
        <taxon>Panicoideae</taxon>
        <taxon>Andropogonodae</taxon>
        <taxon>Andropogoneae</taxon>
        <taxon>Saccharinae</taxon>
        <taxon>Miscanthus</taxon>
    </lineage>
</organism>
<dbReference type="Pfam" id="PF12776">
    <property type="entry name" value="Myb_DNA-bind_3"/>
    <property type="match status" value="1"/>
</dbReference>
<keyword evidence="5" id="KW-1185">Reference proteome</keyword>
<dbReference type="Proteomes" id="UP000604825">
    <property type="component" value="Unassembled WGS sequence"/>
</dbReference>
<feature type="region of interest" description="Disordered" evidence="1">
    <location>
        <begin position="37"/>
        <end position="124"/>
    </location>
</feature>
<feature type="domain" description="Myb/SANT-like" evidence="3">
    <location>
        <begin position="254"/>
        <end position="347"/>
    </location>
</feature>
<keyword evidence="2" id="KW-1133">Transmembrane helix</keyword>
<keyword evidence="2" id="KW-0812">Transmembrane</keyword>
<evidence type="ECO:0000313" key="5">
    <source>
        <dbReference type="Proteomes" id="UP000604825"/>
    </source>
</evidence>
<feature type="transmembrane region" description="Helical" evidence="2">
    <location>
        <begin position="165"/>
        <end position="185"/>
    </location>
</feature>
<feature type="compositionally biased region" description="Low complexity" evidence="1">
    <location>
        <begin position="419"/>
        <end position="430"/>
    </location>
</feature>
<gene>
    <name evidence="4" type="ORF">NCGR_LOCUS34329</name>
</gene>
<reference evidence="4" key="1">
    <citation type="submission" date="2020-10" db="EMBL/GenBank/DDBJ databases">
        <authorList>
            <person name="Han B."/>
            <person name="Lu T."/>
            <person name="Zhao Q."/>
            <person name="Huang X."/>
            <person name="Zhao Y."/>
        </authorList>
    </citation>
    <scope>NUCLEOTIDE SEQUENCE</scope>
</reference>
<evidence type="ECO:0000259" key="3">
    <source>
        <dbReference type="Pfam" id="PF12776"/>
    </source>
</evidence>
<protein>
    <recommendedName>
        <fullName evidence="3">Myb/SANT-like domain-containing protein</fullName>
    </recommendedName>
</protein>
<evidence type="ECO:0000256" key="2">
    <source>
        <dbReference type="SAM" id="Phobius"/>
    </source>
</evidence>
<name>A0A811PXC4_9POAL</name>
<proteinExistence type="predicted"/>
<accession>A0A811PXC4</accession>
<dbReference type="EMBL" id="CAJGYO010000008">
    <property type="protein sequence ID" value="CAD6250550.1"/>
    <property type="molecule type" value="Genomic_DNA"/>
</dbReference>
<dbReference type="OrthoDB" id="610340at2759"/>
<dbReference type="PANTHER" id="PTHR47865">
    <property type="entry name" value="OS05G0580550 PROTEIN"/>
    <property type="match status" value="1"/>
</dbReference>
<feature type="region of interest" description="Disordered" evidence="1">
    <location>
        <begin position="409"/>
        <end position="445"/>
    </location>
</feature>
<dbReference type="InterPro" id="IPR024752">
    <property type="entry name" value="Myb/SANT-like_dom"/>
</dbReference>
<evidence type="ECO:0000313" key="4">
    <source>
        <dbReference type="EMBL" id="CAD6250550.1"/>
    </source>
</evidence>